<dbReference type="GO" id="GO:0003700">
    <property type="term" value="F:DNA-binding transcription factor activity"/>
    <property type="evidence" value="ECO:0007669"/>
    <property type="project" value="InterPro"/>
</dbReference>
<dbReference type="AlphaFoldDB" id="A0A0U2W5B0"/>
<dbReference type="InterPro" id="IPR028978">
    <property type="entry name" value="Chorismate_lyase_/UTRA_dom_sf"/>
</dbReference>
<name>A0A0U2W5B0_9HYPH</name>
<dbReference type="GO" id="GO:0003677">
    <property type="term" value="F:DNA binding"/>
    <property type="evidence" value="ECO:0007669"/>
    <property type="project" value="UniProtKB-KW"/>
</dbReference>
<evidence type="ECO:0000256" key="1">
    <source>
        <dbReference type="ARBA" id="ARBA00023015"/>
    </source>
</evidence>
<dbReference type="SUPFAM" id="SSF46785">
    <property type="entry name" value="Winged helix' DNA-binding domain"/>
    <property type="match status" value="1"/>
</dbReference>
<keyword evidence="6" id="KW-1185">Reference proteome</keyword>
<dbReference type="CDD" id="cd07377">
    <property type="entry name" value="WHTH_GntR"/>
    <property type="match status" value="1"/>
</dbReference>
<dbReference type="KEGG" id="pphr:APZ00_11955"/>
<evidence type="ECO:0000313" key="6">
    <source>
        <dbReference type="Proteomes" id="UP000064921"/>
    </source>
</evidence>
<keyword evidence="2" id="KW-0238">DNA-binding</keyword>
<dbReference type="Proteomes" id="UP000064921">
    <property type="component" value="Chromosome"/>
</dbReference>
<dbReference type="PANTHER" id="PTHR44846">
    <property type="entry name" value="MANNOSYL-D-GLYCERATE TRANSPORT/METABOLISM SYSTEM REPRESSOR MNGR-RELATED"/>
    <property type="match status" value="1"/>
</dbReference>
<dbReference type="InterPro" id="IPR000524">
    <property type="entry name" value="Tscrpt_reg_HTH_GntR"/>
</dbReference>
<evidence type="ECO:0000313" key="5">
    <source>
        <dbReference type="EMBL" id="ALV27690.1"/>
    </source>
</evidence>
<dbReference type="eggNOG" id="COG2188">
    <property type="taxonomic scope" value="Bacteria"/>
</dbReference>
<dbReference type="GO" id="GO:0045892">
    <property type="term" value="P:negative regulation of DNA-templated transcription"/>
    <property type="evidence" value="ECO:0007669"/>
    <property type="project" value="TreeGrafter"/>
</dbReference>
<sequence>MSDQPLDMPALQGRSSRIPLWLQLKTAIADMIVQRGLQPDDKLPSETDLCNQFGVSRIVVRQAMSQLVTEGLVYRQQGRGAFVAQQSEDSDFVGRIIGFSGDIRSRNHQVSRTILAADIREPDAKAAKALGLGPDDKVVYLRRIMSVDGVPRILVHSVLPEALVPGLLDHPLEDRSLYALLLELYGIAFEGAERWVEAVNASAEEAAHLQIRKGTALIKIESRSTIRHGRYAEYFSALYRTDAARLHFTIRPDHTA</sequence>
<dbReference type="SUPFAM" id="SSF64288">
    <property type="entry name" value="Chorismate lyase-like"/>
    <property type="match status" value="1"/>
</dbReference>
<dbReference type="InterPro" id="IPR011663">
    <property type="entry name" value="UTRA"/>
</dbReference>
<protein>
    <recommendedName>
        <fullName evidence="4">HTH gntR-type domain-containing protein</fullName>
    </recommendedName>
</protein>
<dbReference type="InterPro" id="IPR036388">
    <property type="entry name" value="WH-like_DNA-bd_sf"/>
</dbReference>
<evidence type="ECO:0000259" key="4">
    <source>
        <dbReference type="PROSITE" id="PS50949"/>
    </source>
</evidence>
<dbReference type="Pfam" id="PF07702">
    <property type="entry name" value="UTRA"/>
    <property type="match status" value="1"/>
</dbReference>
<keyword evidence="1" id="KW-0805">Transcription regulation</keyword>
<dbReference type="SMART" id="SM00345">
    <property type="entry name" value="HTH_GNTR"/>
    <property type="match status" value="1"/>
</dbReference>
<dbReference type="InterPro" id="IPR036390">
    <property type="entry name" value="WH_DNA-bd_sf"/>
</dbReference>
<proteinExistence type="predicted"/>
<dbReference type="PROSITE" id="PS50949">
    <property type="entry name" value="HTH_GNTR"/>
    <property type="match status" value="1"/>
</dbReference>
<dbReference type="Pfam" id="PF00392">
    <property type="entry name" value="GntR"/>
    <property type="match status" value="1"/>
</dbReference>
<evidence type="ECO:0000256" key="2">
    <source>
        <dbReference type="ARBA" id="ARBA00023125"/>
    </source>
</evidence>
<evidence type="ECO:0000256" key="3">
    <source>
        <dbReference type="ARBA" id="ARBA00023163"/>
    </source>
</evidence>
<feature type="domain" description="HTH gntR-type" evidence="4">
    <location>
        <begin position="18"/>
        <end position="86"/>
    </location>
</feature>
<dbReference type="Gene3D" id="3.40.1410.10">
    <property type="entry name" value="Chorismate lyase-like"/>
    <property type="match status" value="1"/>
</dbReference>
<keyword evidence="3" id="KW-0804">Transcription</keyword>
<dbReference type="SMART" id="SM00866">
    <property type="entry name" value="UTRA"/>
    <property type="match status" value="1"/>
</dbReference>
<dbReference type="PANTHER" id="PTHR44846:SF1">
    <property type="entry name" value="MANNOSYL-D-GLYCERATE TRANSPORT_METABOLISM SYSTEM REPRESSOR MNGR-RELATED"/>
    <property type="match status" value="1"/>
</dbReference>
<dbReference type="RefSeq" id="WP_058899040.1">
    <property type="nucleotide sequence ID" value="NZ_CP013068.1"/>
</dbReference>
<gene>
    <name evidence="5" type="ORF">APZ00_11955</name>
</gene>
<dbReference type="InterPro" id="IPR050679">
    <property type="entry name" value="Bact_HTH_transcr_reg"/>
</dbReference>
<dbReference type="STRING" id="121719.APZ00_11955"/>
<accession>A0A0U2W5B0</accession>
<organism evidence="5 6">
    <name type="scientific">Pannonibacter phragmitetus</name>
    <dbReference type="NCBI Taxonomy" id="121719"/>
    <lineage>
        <taxon>Bacteria</taxon>
        <taxon>Pseudomonadati</taxon>
        <taxon>Pseudomonadota</taxon>
        <taxon>Alphaproteobacteria</taxon>
        <taxon>Hyphomicrobiales</taxon>
        <taxon>Stappiaceae</taxon>
        <taxon>Pannonibacter</taxon>
    </lineage>
</organism>
<reference evidence="5 6" key="1">
    <citation type="submission" date="2015-10" db="EMBL/GenBank/DDBJ databases">
        <title>The world's first case of liver abscess caused by Pannonibacter phragmitetus.</title>
        <authorList>
            <person name="Ming D."/>
            <person name="Wang M."/>
            <person name="Zhou Y."/>
            <person name="Jiang T."/>
            <person name="Hu S."/>
        </authorList>
    </citation>
    <scope>NUCLEOTIDE SEQUENCE [LARGE SCALE GENOMIC DNA]</scope>
    <source>
        <strain evidence="5 6">31801</strain>
    </source>
</reference>
<dbReference type="EMBL" id="CP013068">
    <property type="protein sequence ID" value="ALV27690.1"/>
    <property type="molecule type" value="Genomic_DNA"/>
</dbReference>
<dbReference type="PRINTS" id="PR00035">
    <property type="entry name" value="HTHGNTR"/>
</dbReference>
<dbReference type="Gene3D" id="1.10.10.10">
    <property type="entry name" value="Winged helix-like DNA-binding domain superfamily/Winged helix DNA-binding domain"/>
    <property type="match status" value="1"/>
</dbReference>